<evidence type="ECO:0000256" key="1">
    <source>
        <dbReference type="SAM" id="MobiDB-lite"/>
    </source>
</evidence>
<reference evidence="2 3" key="1">
    <citation type="journal article" date="2024" name="Science">
        <title>Giant polyketide synthase enzymes in the biosynthesis of giant marine polyether toxins.</title>
        <authorList>
            <person name="Fallon T.R."/>
            <person name="Shende V.V."/>
            <person name="Wierzbicki I.H."/>
            <person name="Pendleton A.L."/>
            <person name="Watervoot N.F."/>
            <person name="Auber R.P."/>
            <person name="Gonzalez D.J."/>
            <person name="Wisecaver J.H."/>
            <person name="Moore B.S."/>
        </authorList>
    </citation>
    <scope>NUCLEOTIDE SEQUENCE [LARGE SCALE GENOMIC DNA]</scope>
    <source>
        <strain evidence="2 3">12B1</strain>
    </source>
</reference>
<name>A0AB34JLC2_PRYPA</name>
<feature type="region of interest" description="Disordered" evidence="1">
    <location>
        <begin position="194"/>
        <end position="213"/>
    </location>
</feature>
<dbReference type="EMBL" id="JBGBPQ010000007">
    <property type="protein sequence ID" value="KAL1521512.1"/>
    <property type="molecule type" value="Genomic_DNA"/>
</dbReference>
<protein>
    <submittedName>
        <fullName evidence="2">Uncharacterized protein</fullName>
    </submittedName>
</protein>
<keyword evidence="3" id="KW-1185">Reference proteome</keyword>
<organism evidence="2 3">
    <name type="scientific">Prymnesium parvum</name>
    <name type="common">Toxic golden alga</name>
    <dbReference type="NCBI Taxonomy" id="97485"/>
    <lineage>
        <taxon>Eukaryota</taxon>
        <taxon>Haptista</taxon>
        <taxon>Haptophyta</taxon>
        <taxon>Prymnesiophyceae</taxon>
        <taxon>Prymnesiales</taxon>
        <taxon>Prymnesiaceae</taxon>
        <taxon>Prymnesium</taxon>
    </lineage>
</organism>
<evidence type="ECO:0000313" key="2">
    <source>
        <dbReference type="EMBL" id="KAL1521512.1"/>
    </source>
</evidence>
<proteinExistence type="predicted"/>
<accession>A0AB34JLC2</accession>
<comment type="caution">
    <text evidence="2">The sequence shown here is derived from an EMBL/GenBank/DDBJ whole genome shotgun (WGS) entry which is preliminary data.</text>
</comment>
<dbReference type="AlphaFoldDB" id="A0AB34JLC2"/>
<sequence>MSEAQLLREHVARLPVPPWYSLPHGNSRGPESLRPRTWSSVCADALNTVSQSSTTGSTCPTTVERLITRLNSDPFLVHRGLFITDLGRAFAWYALQGLLDPSNEVLALALEAVRKSLNARFRKDTSATFSKAERDGGVQGLSDFVELVDRTLLDAGASDTRRLWDAPQSAWSDNSMSAVDVLTKLRNLGAQCDKSDNDAQHFSSSRCGYRHKR</sequence>
<evidence type="ECO:0000313" key="3">
    <source>
        <dbReference type="Proteomes" id="UP001515480"/>
    </source>
</evidence>
<gene>
    <name evidence="2" type="ORF">AB1Y20_021172</name>
</gene>
<dbReference type="Proteomes" id="UP001515480">
    <property type="component" value="Unassembled WGS sequence"/>
</dbReference>